<organism evidence="2 3">
    <name type="scientific">Phakopsora pachyrhizi</name>
    <name type="common">Asian soybean rust disease fungus</name>
    <dbReference type="NCBI Taxonomy" id="170000"/>
    <lineage>
        <taxon>Eukaryota</taxon>
        <taxon>Fungi</taxon>
        <taxon>Dikarya</taxon>
        <taxon>Basidiomycota</taxon>
        <taxon>Pucciniomycotina</taxon>
        <taxon>Pucciniomycetes</taxon>
        <taxon>Pucciniales</taxon>
        <taxon>Phakopsoraceae</taxon>
        <taxon>Phakopsora</taxon>
    </lineage>
</organism>
<proteinExistence type="predicted"/>
<keyword evidence="3" id="KW-1185">Reference proteome</keyword>
<sequence>MSKVDGPSTNHDPLDTYLSSLVEFQSEDRIESLYSDFSSARQSNPTGFEANISTWKKLLNDILRLGLQNRMAMTSNPEERDEQLTPDRLILHLNDQLLDRLRRPRIGKPYGLFCPIWYLSSLSPSSKNPVLSPLSRFINSQGWSDSTGLTSTMFNSLSWVSRTFIGGSYFDPDQRFEQLDLEQKWKLVKIDWVNLSLLYEAADTIVERYLNKFVGLTPLLNCLFTLTQFKTELTQDVFPTFGGGSSYMSNGDINLLIKHLERDRRVLVCEDQIIKFVLPRTIETHPSGRMISKTSPSPINDTDRGVLSVKQTISQLKQQIQTIERQIEKRTEEAQKHLQKSQKELAASQLRSRKLLRDVLHRRFGTLETLQTVYFKIEQASTDSEIMAAYQTSTKTLQNLLSSPNLSLENIEASMDKLHEVLADQKDIDDAIDMSNALNGNVSIDENELATELRSLVEEPDSTVLVDDLESRMKGLTVPDVKINSAESNSSVEFTNGERVALES</sequence>
<comment type="caution">
    <text evidence="2">The sequence shown here is derived from an EMBL/GenBank/DDBJ whole genome shotgun (WGS) entry which is preliminary data.</text>
</comment>
<evidence type="ECO:0000313" key="3">
    <source>
        <dbReference type="Proteomes" id="UP001153365"/>
    </source>
</evidence>
<dbReference type="Gene3D" id="6.10.140.1230">
    <property type="match status" value="1"/>
</dbReference>
<dbReference type="Pfam" id="PF03357">
    <property type="entry name" value="Snf7"/>
    <property type="match status" value="1"/>
</dbReference>
<gene>
    <name evidence="2" type="ORF">PPACK8108_LOCUS16393</name>
</gene>
<keyword evidence="1" id="KW-0175">Coiled coil</keyword>
<dbReference type="GO" id="GO:0005771">
    <property type="term" value="C:multivesicular body"/>
    <property type="evidence" value="ECO:0007669"/>
    <property type="project" value="TreeGrafter"/>
</dbReference>
<dbReference type="Proteomes" id="UP001153365">
    <property type="component" value="Unassembled WGS sequence"/>
</dbReference>
<feature type="coiled-coil region" evidence="1">
    <location>
        <begin position="306"/>
        <end position="351"/>
    </location>
</feature>
<dbReference type="AlphaFoldDB" id="A0AAV0B982"/>
<reference evidence="2" key="1">
    <citation type="submission" date="2022-06" db="EMBL/GenBank/DDBJ databases">
        <authorList>
            <consortium name="SYNGENTA / RWTH Aachen University"/>
        </authorList>
    </citation>
    <scope>NUCLEOTIDE SEQUENCE</scope>
</reference>
<dbReference type="GO" id="GO:0006900">
    <property type="term" value="P:vesicle budding from membrane"/>
    <property type="evidence" value="ECO:0007669"/>
    <property type="project" value="TreeGrafter"/>
</dbReference>
<evidence type="ECO:0000313" key="2">
    <source>
        <dbReference type="EMBL" id="CAH7683095.1"/>
    </source>
</evidence>
<dbReference type="GO" id="GO:0009898">
    <property type="term" value="C:cytoplasmic side of plasma membrane"/>
    <property type="evidence" value="ECO:0007669"/>
    <property type="project" value="TreeGrafter"/>
</dbReference>
<dbReference type="GO" id="GO:0032511">
    <property type="term" value="P:late endosome to vacuole transport via multivesicular body sorting pathway"/>
    <property type="evidence" value="ECO:0007669"/>
    <property type="project" value="TreeGrafter"/>
</dbReference>
<name>A0AAV0B982_PHAPC</name>
<dbReference type="EMBL" id="CALTRL010004451">
    <property type="protein sequence ID" value="CAH7683095.1"/>
    <property type="molecule type" value="Genomic_DNA"/>
</dbReference>
<accession>A0AAV0B982</accession>
<evidence type="ECO:0000256" key="1">
    <source>
        <dbReference type="SAM" id="Coils"/>
    </source>
</evidence>
<dbReference type="GO" id="GO:0000815">
    <property type="term" value="C:ESCRT III complex"/>
    <property type="evidence" value="ECO:0007669"/>
    <property type="project" value="TreeGrafter"/>
</dbReference>
<dbReference type="PANTHER" id="PTHR22761:SF96">
    <property type="entry name" value="BCDNA.GH08385"/>
    <property type="match status" value="1"/>
</dbReference>
<dbReference type="PANTHER" id="PTHR22761">
    <property type="entry name" value="CHARGED MULTIVESICULAR BODY PROTEIN"/>
    <property type="match status" value="1"/>
</dbReference>
<dbReference type="InterPro" id="IPR005024">
    <property type="entry name" value="Snf7_fam"/>
</dbReference>
<protein>
    <submittedName>
        <fullName evidence="2">Snf7-domain-containing protein</fullName>
    </submittedName>
</protein>